<dbReference type="EMBL" id="LR586016">
    <property type="protein sequence ID" value="VIP04345.1"/>
    <property type="molecule type" value="Genomic_DNA"/>
</dbReference>
<dbReference type="Pfam" id="PF13288">
    <property type="entry name" value="DXPR_C"/>
    <property type="match status" value="1"/>
</dbReference>
<keyword evidence="4 9" id="KW-0521">NADP</keyword>
<keyword evidence="3 9" id="KW-0479">Metal-binding</keyword>
<comment type="caution">
    <text evidence="9">Lacks conserved residue(s) required for the propagation of feature annotation.</text>
</comment>
<gene>
    <name evidence="9" type="primary">dxr</name>
    <name evidence="13" type="ORF">GMBLW1_48480</name>
</gene>
<dbReference type="KEGG" id="tim:GMBLW1_48480"/>
<keyword evidence="6 9" id="KW-0464">Manganese</keyword>
<dbReference type="InterPro" id="IPR013644">
    <property type="entry name" value="DXP_reductoisomerase_C"/>
</dbReference>
<comment type="catalytic activity">
    <reaction evidence="8">
        <text>2-C-methyl-D-erythritol 4-phosphate + NADP(+) = 1-deoxy-D-xylulose 5-phosphate + NADPH + H(+)</text>
        <dbReference type="Rhea" id="RHEA:13717"/>
        <dbReference type="ChEBI" id="CHEBI:15378"/>
        <dbReference type="ChEBI" id="CHEBI:57783"/>
        <dbReference type="ChEBI" id="CHEBI:57792"/>
        <dbReference type="ChEBI" id="CHEBI:58262"/>
        <dbReference type="ChEBI" id="CHEBI:58349"/>
        <dbReference type="EC" id="1.1.1.267"/>
    </reaction>
    <physiologicalReaction direction="right-to-left" evidence="8">
        <dbReference type="Rhea" id="RHEA:13719"/>
    </physiologicalReaction>
</comment>
<feature type="binding site" evidence="9">
    <location>
        <position position="195"/>
    </location>
    <ligand>
        <name>Mn(2+)</name>
        <dbReference type="ChEBI" id="CHEBI:29035"/>
    </ligand>
</feature>
<feature type="binding site" evidence="9">
    <location>
        <position position="221"/>
    </location>
    <ligand>
        <name>1-deoxy-D-xylulose 5-phosphate</name>
        <dbReference type="ChEBI" id="CHEBI:57792"/>
    </ligand>
</feature>
<dbReference type="PIRSF" id="PIRSF006205">
    <property type="entry name" value="Dxp_reductismrs"/>
    <property type="match status" value="1"/>
</dbReference>
<evidence type="ECO:0000259" key="10">
    <source>
        <dbReference type="Pfam" id="PF02670"/>
    </source>
</evidence>
<evidence type="ECO:0000256" key="6">
    <source>
        <dbReference type="ARBA" id="ARBA00023211"/>
    </source>
</evidence>
<dbReference type="GO" id="GO:0030604">
    <property type="term" value="F:1-deoxy-D-xylulose-5-phosphate reductoisomerase activity"/>
    <property type="evidence" value="ECO:0007669"/>
    <property type="project" value="UniProtKB-UniRule"/>
</dbReference>
<comment type="similarity">
    <text evidence="2 9">Belongs to the DXR family.</text>
</comment>
<dbReference type="PANTHER" id="PTHR30525">
    <property type="entry name" value="1-DEOXY-D-XYLULOSE 5-PHOSPHATE REDUCTOISOMERASE"/>
    <property type="match status" value="1"/>
</dbReference>
<dbReference type="InParanoid" id="A0A6C2YTV2"/>
<feature type="binding site" evidence="9">
    <location>
        <position position="169"/>
    </location>
    <ligand>
        <name>NADPH</name>
        <dbReference type="ChEBI" id="CHEBI:57783"/>
    </ligand>
</feature>
<keyword evidence="14" id="KW-1185">Reference proteome</keyword>
<feature type="binding site" evidence="9">
    <location>
        <position position="57"/>
    </location>
    <ligand>
        <name>NADPH</name>
        <dbReference type="ChEBI" id="CHEBI:57783"/>
    </ligand>
</feature>
<evidence type="ECO:0000256" key="1">
    <source>
        <dbReference type="ARBA" id="ARBA00005094"/>
    </source>
</evidence>
<dbReference type="GO" id="GO:0016853">
    <property type="term" value="F:isomerase activity"/>
    <property type="evidence" value="ECO:0007669"/>
    <property type="project" value="UniProtKB-KW"/>
</dbReference>
<protein>
    <recommendedName>
        <fullName evidence="9">1-deoxy-D-xylulose 5-phosphate reductoisomerase</fullName>
        <shortName evidence="9">DXP reductoisomerase</shortName>
        <ecNumber evidence="9">1.1.1.267</ecNumber>
    </recommendedName>
    <alternativeName>
        <fullName evidence="9">1-deoxyxylulose-5-phosphate reductoisomerase</fullName>
    </alternativeName>
    <alternativeName>
        <fullName evidence="9">2-C-methyl-D-erythritol 4-phosphate synthase</fullName>
    </alternativeName>
</protein>
<feature type="binding site" evidence="9">
    <location>
        <position position="266"/>
    </location>
    <ligand>
        <name>1-deoxy-D-xylulose 5-phosphate</name>
        <dbReference type="ChEBI" id="CHEBI:57792"/>
    </ligand>
</feature>
<dbReference type="UniPathway" id="UPA00056">
    <property type="reaction ID" value="UER00092"/>
</dbReference>
<feature type="binding site" evidence="9">
    <location>
        <position position="170"/>
    </location>
    <ligand>
        <name>1-deoxy-D-xylulose 5-phosphate</name>
        <dbReference type="ChEBI" id="CHEBI:57792"/>
    </ligand>
</feature>
<feature type="binding site" evidence="9">
    <location>
        <position position="263"/>
    </location>
    <ligand>
        <name>1-deoxy-D-xylulose 5-phosphate</name>
        <dbReference type="ChEBI" id="CHEBI:57792"/>
    </ligand>
</feature>
<dbReference type="Pfam" id="PF02670">
    <property type="entry name" value="DXP_reductoisom"/>
    <property type="match status" value="1"/>
</dbReference>
<keyword evidence="5 9" id="KW-0560">Oxidoreductase</keyword>
<comment type="pathway">
    <text evidence="1 9">Isoprenoid biosynthesis; isopentenyl diphosphate biosynthesis via DXP pathway; isopentenyl diphosphate from 1-deoxy-D-xylulose 5-phosphate: step 1/6.</text>
</comment>
<keyword evidence="13" id="KW-0413">Isomerase</keyword>
<dbReference type="InterPro" id="IPR036169">
    <property type="entry name" value="DXPR_C_sf"/>
</dbReference>
<dbReference type="GO" id="GO:0070402">
    <property type="term" value="F:NADPH binding"/>
    <property type="evidence" value="ECO:0007669"/>
    <property type="project" value="InterPro"/>
</dbReference>
<dbReference type="Gene3D" id="3.40.50.720">
    <property type="entry name" value="NAD(P)-binding Rossmann-like Domain"/>
    <property type="match status" value="1"/>
</dbReference>
<feature type="domain" description="1-deoxy-D-xylulose 5-phosphate reductoisomerase N-terminal" evidence="10">
    <location>
        <begin position="51"/>
        <end position="177"/>
    </location>
</feature>
<reference evidence="13" key="1">
    <citation type="submission" date="2019-04" db="EMBL/GenBank/DDBJ databases">
        <authorList>
            <consortium name="Science for Life Laboratories"/>
        </authorList>
    </citation>
    <scope>NUCLEOTIDE SEQUENCE</scope>
    <source>
        <strain evidence="13">MBLW1</strain>
    </source>
</reference>
<dbReference type="AlphaFoldDB" id="A0A6C2YTV2"/>
<dbReference type="FunCoup" id="A0A6C2YTV2">
    <property type="interactions" value="313"/>
</dbReference>
<evidence type="ECO:0000256" key="3">
    <source>
        <dbReference type="ARBA" id="ARBA00022723"/>
    </source>
</evidence>
<dbReference type="PANTHER" id="PTHR30525:SF0">
    <property type="entry name" value="1-DEOXY-D-XYLULOSE 5-PHOSPHATE REDUCTOISOMERASE, CHLOROPLASTIC"/>
    <property type="match status" value="1"/>
</dbReference>
<feature type="binding site" evidence="9">
    <location>
        <position position="262"/>
    </location>
    <ligand>
        <name>1-deoxy-D-xylulose 5-phosphate</name>
        <dbReference type="ChEBI" id="CHEBI:57792"/>
    </ligand>
</feature>
<feature type="binding site" evidence="9">
    <location>
        <position position="58"/>
    </location>
    <ligand>
        <name>NADPH</name>
        <dbReference type="ChEBI" id="CHEBI:57783"/>
    </ligand>
</feature>
<organism evidence="13">
    <name type="scientific">Tuwongella immobilis</name>
    <dbReference type="NCBI Taxonomy" id="692036"/>
    <lineage>
        <taxon>Bacteria</taxon>
        <taxon>Pseudomonadati</taxon>
        <taxon>Planctomycetota</taxon>
        <taxon>Planctomycetia</taxon>
        <taxon>Gemmatales</taxon>
        <taxon>Gemmataceae</taxon>
        <taxon>Tuwongella</taxon>
    </lineage>
</organism>
<accession>A0A6C2YTV2</accession>
<feature type="binding site" evidence="9">
    <location>
        <position position="244"/>
    </location>
    <ligand>
        <name>1-deoxy-D-xylulose 5-phosphate</name>
        <dbReference type="ChEBI" id="CHEBI:57792"/>
    </ligand>
</feature>
<evidence type="ECO:0000259" key="11">
    <source>
        <dbReference type="Pfam" id="PF08436"/>
    </source>
</evidence>
<dbReference type="Gene3D" id="1.10.1740.10">
    <property type="match status" value="1"/>
</dbReference>
<dbReference type="InterPro" id="IPR013512">
    <property type="entry name" value="DXP_reductoisomerase_N"/>
</dbReference>
<feature type="binding site" evidence="9">
    <location>
        <position position="196"/>
    </location>
    <ligand>
        <name>1-deoxy-D-xylulose 5-phosphate</name>
        <dbReference type="ChEBI" id="CHEBI:57792"/>
    </ligand>
</feature>
<evidence type="ECO:0000256" key="4">
    <source>
        <dbReference type="ARBA" id="ARBA00022857"/>
    </source>
</evidence>
<evidence type="ECO:0000256" key="8">
    <source>
        <dbReference type="ARBA" id="ARBA00048543"/>
    </source>
</evidence>
<dbReference type="GO" id="GO:0030145">
    <property type="term" value="F:manganese ion binding"/>
    <property type="evidence" value="ECO:0007669"/>
    <property type="project" value="TreeGrafter"/>
</dbReference>
<evidence type="ECO:0000313" key="14">
    <source>
        <dbReference type="Proteomes" id="UP000464378"/>
    </source>
</evidence>
<evidence type="ECO:0000256" key="7">
    <source>
        <dbReference type="ARBA" id="ARBA00023229"/>
    </source>
</evidence>
<feature type="binding site" evidence="9">
    <location>
        <position position="266"/>
    </location>
    <ligand>
        <name>Mn(2+)</name>
        <dbReference type="ChEBI" id="CHEBI:29035"/>
    </ligand>
</feature>
<feature type="domain" description="1-deoxy-D-xylulose 5-phosphate reductoisomerase C-terminal" evidence="11">
    <location>
        <begin position="191"/>
        <end position="274"/>
    </location>
</feature>
<proteinExistence type="inferred from homology"/>
<feature type="binding site" evidence="9">
    <location>
        <position position="250"/>
    </location>
    <ligand>
        <name>NADPH</name>
        <dbReference type="ChEBI" id="CHEBI:57783"/>
    </ligand>
</feature>
<comment type="cofactor">
    <cofactor evidence="9">
        <name>Mg(2+)</name>
        <dbReference type="ChEBI" id="CHEBI:18420"/>
    </cofactor>
    <cofactor evidence="9">
        <name>Mn(2+)</name>
        <dbReference type="ChEBI" id="CHEBI:29035"/>
    </cofactor>
</comment>
<dbReference type="GO" id="GO:0051484">
    <property type="term" value="P:isopentenyl diphosphate biosynthetic process, methylerythritol 4-phosphate pathway involved in terpenoid biosynthetic process"/>
    <property type="evidence" value="ECO:0007669"/>
    <property type="project" value="TreeGrafter"/>
</dbReference>
<evidence type="ECO:0000256" key="2">
    <source>
        <dbReference type="ARBA" id="ARBA00006825"/>
    </source>
</evidence>
<dbReference type="InterPro" id="IPR036291">
    <property type="entry name" value="NAD(P)-bd_dom_sf"/>
</dbReference>
<dbReference type="InterPro" id="IPR003821">
    <property type="entry name" value="DXP_reductoisomerase"/>
</dbReference>
<evidence type="ECO:0000259" key="12">
    <source>
        <dbReference type="Pfam" id="PF13288"/>
    </source>
</evidence>
<feature type="binding site" evidence="9">
    <location>
        <position position="60"/>
    </location>
    <ligand>
        <name>NADPH</name>
        <dbReference type="ChEBI" id="CHEBI:57783"/>
    </ligand>
</feature>
<sequence>MLPADPPPGVLFRVMHRLILGVQGNGLLLACRCRLSGLISPTADALRPRPVVVLGSTGSIGRSTLDVLAHLPDRFPLLGIAARSSVELFLEQVQTFKPRYAVLTDRAAFERALTADLPPQTQLLFGEEGIAKMVTDADTSMVVSAIVGAAGLFGTCQALEVGKTVALANKETLVVGGERIMELADARGTTLLPVDSEHSAIFQAIGNHPMESVERVVLTGSGGPFRGRSAEQLANVTIEQALNHPTWKMGPKITVDSATLMNKALEVIEARWLFRLPSEKIAVILHPESIVHSFVEFIDGSVLAQLSPPDMRLPIQYALTWPDRVPGPTRRLNWETLANLRFEQPDRKTFPALDLGFEVAQRGGTCGAVLNGANEVAVEQFLEGLLPFDQIAQVVRDVLHSHHFMARPSLDELWAAERWARQEVVRWNRHRIRP</sequence>
<dbReference type="FunFam" id="3.40.50.720:FF:000045">
    <property type="entry name" value="1-deoxy-D-xylulose 5-phosphate reductoisomerase"/>
    <property type="match status" value="1"/>
</dbReference>
<dbReference type="Proteomes" id="UP000464378">
    <property type="component" value="Chromosome"/>
</dbReference>
<feature type="binding site" evidence="9">
    <location>
        <position position="59"/>
    </location>
    <ligand>
        <name>NADPH</name>
        <dbReference type="ChEBI" id="CHEBI:57783"/>
    </ligand>
</feature>
<keyword evidence="9" id="KW-0460">Magnesium</keyword>
<keyword evidence="7 9" id="KW-0414">Isoprene biosynthesis</keyword>
<dbReference type="SUPFAM" id="SSF55347">
    <property type="entry name" value="Glyceraldehyde-3-phosphate dehydrogenase-like, C-terminal domain"/>
    <property type="match status" value="1"/>
</dbReference>
<feature type="binding site" evidence="9">
    <location>
        <position position="197"/>
    </location>
    <ligand>
        <name>1-deoxy-D-xylulose 5-phosphate</name>
        <dbReference type="ChEBI" id="CHEBI:57792"/>
    </ligand>
</feature>
<dbReference type="InterPro" id="IPR026877">
    <property type="entry name" value="DXPR_C"/>
</dbReference>
<evidence type="ECO:0000256" key="9">
    <source>
        <dbReference type="HAMAP-Rule" id="MF_00183"/>
    </source>
</evidence>
<comment type="function">
    <text evidence="9">Catalyzes the NADPH-dependent rearrangement and reduction of 1-deoxy-D-xylulose-5-phosphate (DXP) to 2-C-methyl-D-erythritol 4-phosphate (MEP).</text>
</comment>
<feature type="domain" description="DXP reductoisomerase C-terminal" evidence="12">
    <location>
        <begin position="306"/>
        <end position="422"/>
    </location>
</feature>
<feature type="binding site" evidence="9">
    <location>
        <position position="171"/>
    </location>
    <ligand>
        <name>NADPH</name>
        <dbReference type="ChEBI" id="CHEBI:57783"/>
    </ligand>
</feature>
<name>A0A6C2YTV2_9BACT</name>
<dbReference type="Pfam" id="PF08436">
    <property type="entry name" value="DXP_redisom_C"/>
    <property type="match status" value="1"/>
</dbReference>
<dbReference type="HAMAP" id="MF_00183">
    <property type="entry name" value="DXP_reductoisom"/>
    <property type="match status" value="1"/>
</dbReference>
<dbReference type="SUPFAM" id="SSF69055">
    <property type="entry name" value="1-deoxy-D-xylulose-5-phosphate reductoisomerase, C-terminal domain"/>
    <property type="match status" value="1"/>
</dbReference>
<evidence type="ECO:0000256" key="5">
    <source>
        <dbReference type="ARBA" id="ARBA00023002"/>
    </source>
</evidence>
<dbReference type="NCBIfam" id="TIGR00243">
    <property type="entry name" value="Dxr"/>
    <property type="match status" value="1"/>
</dbReference>
<evidence type="ECO:0000313" key="13">
    <source>
        <dbReference type="EMBL" id="VIP04345.1"/>
    </source>
</evidence>
<dbReference type="EC" id="1.1.1.267" evidence="9"/>
<feature type="binding site" evidence="9">
    <location>
        <position position="257"/>
    </location>
    <ligand>
        <name>1-deoxy-D-xylulose 5-phosphate</name>
        <dbReference type="ChEBI" id="CHEBI:57792"/>
    </ligand>
</feature>
<feature type="binding site" evidence="9">
    <location>
        <position position="197"/>
    </location>
    <ligand>
        <name>Mn(2+)</name>
        <dbReference type="ChEBI" id="CHEBI:29035"/>
    </ligand>
</feature>
<dbReference type="SUPFAM" id="SSF51735">
    <property type="entry name" value="NAD(P)-binding Rossmann-fold domains"/>
    <property type="match status" value="1"/>
</dbReference>
<dbReference type="EMBL" id="LR593887">
    <property type="protein sequence ID" value="VTS06052.1"/>
    <property type="molecule type" value="Genomic_DNA"/>
</dbReference>